<name>A0A7C0VAR4_UNCW3</name>
<keyword evidence="1" id="KW-0472">Membrane</keyword>
<feature type="transmembrane region" description="Helical" evidence="1">
    <location>
        <begin position="138"/>
        <end position="159"/>
    </location>
</feature>
<feature type="transmembrane region" description="Helical" evidence="1">
    <location>
        <begin position="82"/>
        <end position="104"/>
    </location>
</feature>
<reference evidence="2" key="1">
    <citation type="journal article" date="2020" name="mSystems">
        <title>Genome- and Community-Level Interaction Insights into Carbon Utilization and Element Cycling Functions of Hydrothermarchaeota in Hydrothermal Sediment.</title>
        <authorList>
            <person name="Zhou Z."/>
            <person name="Liu Y."/>
            <person name="Xu W."/>
            <person name="Pan J."/>
            <person name="Luo Z.H."/>
            <person name="Li M."/>
        </authorList>
    </citation>
    <scope>NUCLEOTIDE SEQUENCE [LARGE SCALE GENOMIC DNA]</scope>
    <source>
        <strain evidence="2">HyVt-102</strain>
    </source>
</reference>
<feature type="transmembrane region" description="Helical" evidence="1">
    <location>
        <begin position="111"/>
        <end position="132"/>
    </location>
</feature>
<feature type="transmembrane region" description="Helical" evidence="1">
    <location>
        <begin position="197"/>
        <end position="216"/>
    </location>
</feature>
<organism evidence="2">
    <name type="scientific">candidate division WOR-3 bacterium</name>
    <dbReference type="NCBI Taxonomy" id="2052148"/>
    <lineage>
        <taxon>Bacteria</taxon>
        <taxon>Bacteria division WOR-3</taxon>
    </lineage>
</organism>
<accession>A0A7C0VAR4</accession>
<keyword evidence="1" id="KW-0812">Transmembrane</keyword>
<sequence length="217" mass="23142">MFFLPVSIILIILFILLLPFLLFLLQLGIISIAFSNLGLSTGTGILFFILCLIGSGINIPVYRRYVEDSGAFPPYVARMLGFPAGISEQIIAINVGGAILPVLLSLYLLRFVPFNIFLISTLIVTVVTYVIARPVKGIGITMPALIPPVVSALVAILLFRENPAPLAYSAGVIGTLIGADILHLHHLQRMGRGVMSIGGAGVFDGIFLVGIISALLT</sequence>
<gene>
    <name evidence="2" type="ORF">ENF18_00880</name>
</gene>
<dbReference type="Proteomes" id="UP000885847">
    <property type="component" value="Unassembled WGS sequence"/>
</dbReference>
<protein>
    <submittedName>
        <fullName evidence="2">DUF1614 domain-containing protein</fullName>
    </submittedName>
</protein>
<comment type="caution">
    <text evidence="2">The sequence shown here is derived from an EMBL/GenBank/DDBJ whole genome shotgun (WGS) entry which is preliminary data.</text>
</comment>
<proteinExistence type="predicted"/>
<evidence type="ECO:0000256" key="1">
    <source>
        <dbReference type="SAM" id="Phobius"/>
    </source>
</evidence>
<keyword evidence="1" id="KW-1133">Transmembrane helix</keyword>
<feature type="transmembrane region" description="Helical" evidence="1">
    <location>
        <begin position="166"/>
        <end position="185"/>
    </location>
</feature>
<dbReference type="EMBL" id="DQWE01000039">
    <property type="protein sequence ID" value="HDI82329.1"/>
    <property type="molecule type" value="Genomic_DNA"/>
</dbReference>
<evidence type="ECO:0000313" key="2">
    <source>
        <dbReference type="EMBL" id="HDI82329.1"/>
    </source>
</evidence>
<dbReference type="Pfam" id="PF07758">
    <property type="entry name" value="DUF1614"/>
    <property type="match status" value="1"/>
</dbReference>
<dbReference type="AlphaFoldDB" id="A0A7C0VAR4"/>
<feature type="transmembrane region" description="Helical" evidence="1">
    <location>
        <begin position="37"/>
        <end position="62"/>
    </location>
</feature>
<dbReference type="InterPro" id="IPR011672">
    <property type="entry name" value="DUF1614"/>
</dbReference>
<feature type="transmembrane region" description="Helical" evidence="1">
    <location>
        <begin position="6"/>
        <end position="25"/>
    </location>
</feature>